<evidence type="ECO:0000313" key="2">
    <source>
        <dbReference type="Proteomes" id="UP001253637"/>
    </source>
</evidence>
<accession>A0A811BLQ1</accession>
<name>A0A811BLQ1_9VIRU</name>
<protein>
    <submittedName>
        <fullName evidence="1">Uncharacterized protein</fullName>
    </submittedName>
</protein>
<sequence>MTALFLSGYRCICGRCPTGGPHVQHDAIGRLESLFFLVFRIFSREGVRSFFFSPKKRADTERCLCKEQPD</sequence>
<organism evidence="1 2">
    <name type="scientific">Pandoravirus japonicus</name>
    <dbReference type="NCBI Taxonomy" id="2823154"/>
    <lineage>
        <taxon>Viruses</taxon>
        <taxon>Pandoravirus</taxon>
    </lineage>
</organism>
<proteinExistence type="predicted"/>
<evidence type="ECO:0000313" key="1">
    <source>
        <dbReference type="EMBL" id="BCU02663.1"/>
    </source>
</evidence>
<reference evidence="1" key="1">
    <citation type="submission" date="2021-04" db="EMBL/GenBank/DDBJ databases">
        <title>Draft Genome Sequence of Pandoravirus japonicus, Isolated from the Sabaishi River of Niigata, Japan.</title>
        <authorList>
            <person name="Hosokawa N."/>
            <person name="Takahashi H."/>
            <person name="Aoki K."/>
            <person name="Takemura M."/>
        </authorList>
    </citation>
    <scope>NUCLEOTIDE SEQUENCE</scope>
</reference>
<dbReference type="Proteomes" id="UP001253637">
    <property type="component" value="Segment"/>
</dbReference>
<dbReference type="EMBL" id="LC625835">
    <property type="protein sequence ID" value="BCU02663.1"/>
    <property type="molecule type" value="Genomic_DNA"/>
</dbReference>